<keyword evidence="1" id="KW-0472">Membrane</keyword>
<comment type="caution">
    <text evidence="2">The sequence shown here is derived from an EMBL/GenBank/DDBJ whole genome shotgun (WGS) entry which is preliminary data.</text>
</comment>
<accession>A0A2W5P4Q0</accession>
<feature type="transmembrane region" description="Helical" evidence="1">
    <location>
        <begin position="93"/>
        <end position="114"/>
    </location>
</feature>
<keyword evidence="1" id="KW-0812">Transmembrane</keyword>
<feature type="transmembrane region" description="Helical" evidence="1">
    <location>
        <begin position="121"/>
        <end position="137"/>
    </location>
</feature>
<dbReference type="EMBL" id="QFQI01000010">
    <property type="protein sequence ID" value="PZQ59119.1"/>
    <property type="molecule type" value="Genomic_DNA"/>
</dbReference>
<name>A0A2W5P4Q0_9SPHN</name>
<organism evidence="2 3">
    <name type="scientific">Sphingomonas taxi</name>
    <dbReference type="NCBI Taxonomy" id="1549858"/>
    <lineage>
        <taxon>Bacteria</taxon>
        <taxon>Pseudomonadati</taxon>
        <taxon>Pseudomonadota</taxon>
        <taxon>Alphaproteobacteria</taxon>
        <taxon>Sphingomonadales</taxon>
        <taxon>Sphingomonadaceae</taxon>
        <taxon>Sphingomonas</taxon>
    </lineage>
</organism>
<keyword evidence="1" id="KW-1133">Transmembrane helix</keyword>
<proteinExistence type="predicted"/>
<protein>
    <submittedName>
        <fullName evidence="2">Uncharacterized protein</fullName>
    </submittedName>
</protein>
<gene>
    <name evidence="2" type="ORF">DI544_11930</name>
</gene>
<reference evidence="2 3" key="1">
    <citation type="submission" date="2017-08" db="EMBL/GenBank/DDBJ databases">
        <title>Infants hospitalized years apart are colonized by the same room-sourced microbial strains.</title>
        <authorList>
            <person name="Brooks B."/>
            <person name="Olm M.R."/>
            <person name="Firek B.A."/>
            <person name="Baker R."/>
            <person name="Thomas B.C."/>
            <person name="Morowitz M.J."/>
            <person name="Banfield J.F."/>
        </authorList>
    </citation>
    <scope>NUCLEOTIDE SEQUENCE [LARGE SCALE GENOMIC DNA]</scope>
    <source>
        <strain evidence="2">S2_005_001_R1_22</strain>
    </source>
</reference>
<sequence>MPPALIAAIVTLVAFAAGLTLPDVDLHLWLGHRSAVTHSVLPACALLARRRWHPAACGMGAGTGLHLAADTFPNRMIGFATVKLPFVGALPTAASYAWLAINALAALMLAAWLARRLHAPGIAALLVLAAIVGGVGYLWRTDGGWPVLAIAAAGAWLAWRRRCRSGLP</sequence>
<dbReference type="AlphaFoldDB" id="A0A2W5P4Q0"/>
<evidence type="ECO:0000313" key="2">
    <source>
        <dbReference type="EMBL" id="PZQ59119.1"/>
    </source>
</evidence>
<dbReference type="Proteomes" id="UP000249229">
    <property type="component" value="Unassembled WGS sequence"/>
</dbReference>
<evidence type="ECO:0000313" key="3">
    <source>
        <dbReference type="Proteomes" id="UP000249229"/>
    </source>
</evidence>
<feature type="transmembrane region" description="Helical" evidence="1">
    <location>
        <begin position="143"/>
        <end position="159"/>
    </location>
</feature>
<evidence type="ECO:0000256" key="1">
    <source>
        <dbReference type="SAM" id="Phobius"/>
    </source>
</evidence>